<dbReference type="EMBL" id="CABFUZ020000216">
    <property type="protein sequence ID" value="VVM07984.1"/>
    <property type="molecule type" value="Genomic_DNA"/>
</dbReference>
<dbReference type="OrthoDB" id="7181050at2"/>
<dbReference type="Proteomes" id="UP000381693">
    <property type="component" value="Unassembled WGS sequence"/>
</dbReference>
<comment type="caution">
    <text evidence="3">The sequence shown here is derived from an EMBL/GenBank/DDBJ whole genome shotgun (WGS) entry which is preliminary data.</text>
</comment>
<dbReference type="PANTHER" id="PTHR11786">
    <property type="entry name" value="N-HYDROXYARYLAMINE O-ACETYLTRANSFERASE"/>
    <property type="match status" value="1"/>
</dbReference>
<keyword evidence="3" id="KW-0012">Acyltransferase</keyword>
<proteinExistence type="inferred from homology"/>
<organism evidence="3 4">
    <name type="scientific">Methylacidimicrobium cyclopophantes</name>
    <dbReference type="NCBI Taxonomy" id="1041766"/>
    <lineage>
        <taxon>Bacteria</taxon>
        <taxon>Pseudomonadati</taxon>
        <taxon>Verrucomicrobiota</taxon>
        <taxon>Methylacidimicrobium</taxon>
    </lineage>
</organism>
<name>A0A5E6MER9_9BACT</name>
<evidence type="ECO:0000313" key="4">
    <source>
        <dbReference type="Proteomes" id="UP000381693"/>
    </source>
</evidence>
<dbReference type="Gene3D" id="3.30.2140.10">
    <property type="entry name" value="Arylamine N-acetyltransferase"/>
    <property type="match status" value="1"/>
</dbReference>
<dbReference type="Pfam" id="PF00797">
    <property type="entry name" value="Acetyltransf_2"/>
    <property type="match status" value="1"/>
</dbReference>
<accession>A0A5E6MER9</accession>
<dbReference type="InterPro" id="IPR001447">
    <property type="entry name" value="Arylamine_N-AcTrfase"/>
</dbReference>
<dbReference type="PRINTS" id="PR01543">
    <property type="entry name" value="ANATRNSFRASE"/>
</dbReference>
<dbReference type="RefSeq" id="WP_142525848.1">
    <property type="nucleotide sequence ID" value="NZ_CABFUZ020000216.1"/>
</dbReference>
<evidence type="ECO:0000313" key="3">
    <source>
        <dbReference type="EMBL" id="VVM07984.1"/>
    </source>
</evidence>
<dbReference type="PANTHER" id="PTHR11786:SF0">
    <property type="entry name" value="ARYLAMINE N-ACETYLTRANSFERASE 4-RELATED"/>
    <property type="match status" value="1"/>
</dbReference>
<reference evidence="3" key="1">
    <citation type="submission" date="2019-09" db="EMBL/GenBank/DDBJ databases">
        <authorList>
            <person name="Cremers G."/>
        </authorList>
    </citation>
    <scope>NUCLEOTIDE SEQUENCE [LARGE SCALE GENOMIC DNA]</scope>
    <source>
        <strain evidence="3">3B</strain>
    </source>
</reference>
<dbReference type="EC" id="2.3.1.5" evidence="3"/>
<gene>
    <name evidence="3" type="primary">nat</name>
    <name evidence="3" type="ORF">MAMC_01933</name>
</gene>
<dbReference type="GO" id="GO:0004060">
    <property type="term" value="F:arylamine N-acetyltransferase activity"/>
    <property type="evidence" value="ECO:0007669"/>
    <property type="project" value="UniProtKB-EC"/>
</dbReference>
<keyword evidence="3" id="KW-0808">Transferase</keyword>
<sequence>MHDTFLERYFRRIGYEGPRSATLETLCTLHALHPQAIPFENLDPLLGRTVALDLPSLERKLILEGRGGYCFEHNLLFSEVLRALGFSVVGLAGRVCWKVPEKTTLPRTHMALLVQLDQPFLVDVGFGGLTFTAPLRLETNIVQETLHEPMRIFRSGSGFLIQVLLRGLWESLYQFDLQPQLPVDYEIANWYLCSHPDSRFRKELIAARPDIGCRYALRNNELTIHRIGGESERRRLVSGAEIRRALETWFRLTLPEEQTVAPLLEPIARGARSPLSRSMLL</sequence>
<keyword evidence="4" id="KW-1185">Reference proteome</keyword>
<dbReference type="SUPFAM" id="SSF54001">
    <property type="entry name" value="Cysteine proteinases"/>
    <property type="match status" value="1"/>
</dbReference>
<comment type="similarity">
    <text evidence="1 2">Belongs to the arylamine N-acetyltransferase family.</text>
</comment>
<evidence type="ECO:0000256" key="2">
    <source>
        <dbReference type="RuleBase" id="RU003452"/>
    </source>
</evidence>
<dbReference type="InterPro" id="IPR038765">
    <property type="entry name" value="Papain-like_cys_pep_sf"/>
</dbReference>
<dbReference type="AlphaFoldDB" id="A0A5E6MER9"/>
<dbReference type="Gene3D" id="2.40.128.150">
    <property type="entry name" value="Cysteine proteinases"/>
    <property type="match status" value="1"/>
</dbReference>
<evidence type="ECO:0000256" key="1">
    <source>
        <dbReference type="ARBA" id="ARBA00006547"/>
    </source>
</evidence>
<protein>
    <submittedName>
        <fullName evidence="3">Arylamine N-acetyltransferase</fullName>
        <ecNumber evidence="3">2.3.1.5</ecNumber>
    </submittedName>
</protein>